<keyword evidence="9" id="KW-1133">Transmembrane helix</keyword>
<evidence type="ECO:0000313" key="10">
    <source>
        <dbReference type="EMBL" id="KAJ5618177.1"/>
    </source>
</evidence>
<name>A0AAD6MPN7_9EURO</name>
<evidence type="ECO:0008006" key="12">
    <source>
        <dbReference type="Google" id="ProtNLM"/>
    </source>
</evidence>
<dbReference type="PANTHER" id="PTHR24305:SF96">
    <property type="entry name" value="CYTOCHROME P450 MONOOXYGENASE STCB-RELATED"/>
    <property type="match status" value="1"/>
</dbReference>
<dbReference type="InterPro" id="IPR001128">
    <property type="entry name" value="Cyt_P450"/>
</dbReference>
<keyword evidence="9" id="KW-0812">Transmembrane</keyword>
<dbReference type="InterPro" id="IPR036396">
    <property type="entry name" value="Cyt_P450_sf"/>
</dbReference>
<dbReference type="PROSITE" id="PS00086">
    <property type="entry name" value="CYTOCHROME_P450"/>
    <property type="match status" value="1"/>
</dbReference>
<proteinExistence type="inferred from homology"/>
<keyword evidence="4 7" id="KW-0479">Metal-binding</keyword>
<comment type="cofactor">
    <cofactor evidence="1 7">
        <name>heme</name>
        <dbReference type="ChEBI" id="CHEBI:30413"/>
    </cofactor>
</comment>
<comment type="caution">
    <text evidence="10">The sequence shown here is derived from an EMBL/GenBank/DDBJ whole genome shotgun (WGS) entry which is preliminary data.</text>
</comment>
<keyword evidence="3 7" id="KW-0349">Heme</keyword>
<dbReference type="Gene3D" id="1.10.630.10">
    <property type="entry name" value="Cytochrome P450"/>
    <property type="match status" value="1"/>
</dbReference>
<keyword evidence="9" id="KW-0472">Membrane</keyword>
<dbReference type="RefSeq" id="XP_056759344.1">
    <property type="nucleotide sequence ID" value="XM_056894349.1"/>
</dbReference>
<dbReference type="Pfam" id="PF00067">
    <property type="entry name" value="p450"/>
    <property type="match status" value="1"/>
</dbReference>
<dbReference type="CDD" id="cd11059">
    <property type="entry name" value="CYP_fungal"/>
    <property type="match status" value="1"/>
</dbReference>
<dbReference type="Proteomes" id="UP001213799">
    <property type="component" value="Unassembled WGS sequence"/>
</dbReference>
<protein>
    <recommendedName>
        <fullName evidence="12">Cytochrome P450</fullName>
    </recommendedName>
</protein>
<keyword evidence="5 8" id="KW-0560">Oxidoreductase</keyword>
<comment type="similarity">
    <text evidence="2 8">Belongs to the cytochrome P450 family.</text>
</comment>
<gene>
    <name evidence="10" type="ORF">N7537_003291</name>
</gene>
<dbReference type="PRINTS" id="PR00385">
    <property type="entry name" value="P450"/>
</dbReference>
<evidence type="ECO:0000256" key="2">
    <source>
        <dbReference type="ARBA" id="ARBA00010617"/>
    </source>
</evidence>
<evidence type="ECO:0000256" key="3">
    <source>
        <dbReference type="ARBA" id="ARBA00022617"/>
    </source>
</evidence>
<evidence type="ECO:0000256" key="7">
    <source>
        <dbReference type="PIRSR" id="PIRSR602401-1"/>
    </source>
</evidence>
<dbReference type="PRINTS" id="PR00463">
    <property type="entry name" value="EP450I"/>
</dbReference>
<dbReference type="GO" id="GO:0043386">
    <property type="term" value="P:mycotoxin biosynthetic process"/>
    <property type="evidence" value="ECO:0007669"/>
    <property type="project" value="UniProtKB-ARBA"/>
</dbReference>
<feature type="transmembrane region" description="Helical" evidence="9">
    <location>
        <begin position="6"/>
        <end position="24"/>
    </location>
</feature>
<reference evidence="10" key="2">
    <citation type="submission" date="2023-01" db="EMBL/GenBank/DDBJ databases">
        <authorList>
            <person name="Petersen C."/>
        </authorList>
    </citation>
    <scope>NUCLEOTIDE SEQUENCE</scope>
    <source>
        <strain evidence="10">IBT 12815</strain>
    </source>
</reference>
<reference evidence="10" key="1">
    <citation type="journal article" date="2023" name="IMA Fungus">
        <title>Comparative genomic study of the Penicillium genus elucidates a diverse pangenome and 15 lateral gene transfer events.</title>
        <authorList>
            <person name="Petersen C."/>
            <person name="Sorensen T."/>
            <person name="Nielsen M.R."/>
            <person name="Sondergaard T.E."/>
            <person name="Sorensen J.L."/>
            <person name="Fitzpatrick D.A."/>
            <person name="Frisvad J.C."/>
            <person name="Nielsen K.L."/>
        </authorList>
    </citation>
    <scope>NUCLEOTIDE SEQUENCE</scope>
    <source>
        <strain evidence="10">IBT 12815</strain>
    </source>
</reference>
<dbReference type="EMBL" id="JAQJAE010000001">
    <property type="protein sequence ID" value="KAJ5618177.1"/>
    <property type="molecule type" value="Genomic_DNA"/>
</dbReference>
<evidence type="ECO:0000256" key="4">
    <source>
        <dbReference type="ARBA" id="ARBA00022723"/>
    </source>
</evidence>
<accession>A0AAD6MPN7</accession>
<dbReference type="PANTHER" id="PTHR24305">
    <property type="entry name" value="CYTOCHROME P450"/>
    <property type="match status" value="1"/>
</dbReference>
<dbReference type="SUPFAM" id="SSF48264">
    <property type="entry name" value="Cytochrome P450"/>
    <property type="match status" value="1"/>
</dbReference>
<dbReference type="GO" id="GO:0016705">
    <property type="term" value="F:oxidoreductase activity, acting on paired donors, with incorporation or reduction of molecular oxygen"/>
    <property type="evidence" value="ECO:0007669"/>
    <property type="project" value="InterPro"/>
</dbReference>
<dbReference type="GeneID" id="81584591"/>
<sequence>MESVSHLPAILASILGVLCLHFVYNRLSSPLARIPGPAISKWTDLVYIHYWFAGKAPNYVHKLHEIYGPIVRTGPNRVDICSVDAVKEIHKTNSRFLKSPWYRTLVPNNIETVFSTTDPYFHSARRRLLASPISDTSLHQHEELITGRVKMTIGKMAEETQTSGATDIFKWWLFMATDIIGELSFGESFRMLEAGEASNTCIQKCQTSKSVLIPKQKSQYTLDLEGVSAFQPIRTTFPNLVLFGKYLPLPVLKRTVAIGKRMRIYATQSIERYKKILTENPSNPKKTLFTKLFDTEKGGLTDDEIQKEAQGYIVAGSDTTAVTLTYLTYAVCGNRRIRDKLVAEVSALSEPIHDNDIRNLPYLNMVTSEALRIHTAVPFGLPRSVPSEGASFNGYFLPSGATVSTQSYSLHRDPTIFPDPYTFNPERWENPTKEMKDISIPFGGGSRICIGMHLARMELRLGSVLFFREFPNAQRSDKEGMSAKDMEMQSFFLMAPKGHRCLIETK</sequence>
<dbReference type="GO" id="GO:0020037">
    <property type="term" value="F:heme binding"/>
    <property type="evidence" value="ECO:0007669"/>
    <property type="project" value="InterPro"/>
</dbReference>
<dbReference type="GO" id="GO:0005506">
    <property type="term" value="F:iron ion binding"/>
    <property type="evidence" value="ECO:0007669"/>
    <property type="project" value="InterPro"/>
</dbReference>
<dbReference type="InterPro" id="IPR050121">
    <property type="entry name" value="Cytochrome_P450_monoxygenase"/>
</dbReference>
<evidence type="ECO:0000256" key="8">
    <source>
        <dbReference type="RuleBase" id="RU000461"/>
    </source>
</evidence>
<keyword evidence="6 7" id="KW-0408">Iron</keyword>
<feature type="binding site" description="axial binding residue" evidence="7">
    <location>
        <position position="449"/>
    </location>
    <ligand>
        <name>heme</name>
        <dbReference type="ChEBI" id="CHEBI:30413"/>
    </ligand>
    <ligandPart>
        <name>Fe</name>
        <dbReference type="ChEBI" id="CHEBI:18248"/>
    </ligandPart>
</feature>
<evidence type="ECO:0000256" key="6">
    <source>
        <dbReference type="ARBA" id="ARBA00023004"/>
    </source>
</evidence>
<keyword evidence="8" id="KW-0503">Monooxygenase</keyword>
<dbReference type="AlphaFoldDB" id="A0AAD6MPN7"/>
<evidence type="ECO:0000256" key="1">
    <source>
        <dbReference type="ARBA" id="ARBA00001971"/>
    </source>
</evidence>
<evidence type="ECO:0000313" key="11">
    <source>
        <dbReference type="Proteomes" id="UP001213799"/>
    </source>
</evidence>
<evidence type="ECO:0000256" key="5">
    <source>
        <dbReference type="ARBA" id="ARBA00023002"/>
    </source>
</evidence>
<dbReference type="InterPro" id="IPR017972">
    <property type="entry name" value="Cyt_P450_CS"/>
</dbReference>
<organism evidence="10 11">
    <name type="scientific">Penicillium hordei</name>
    <dbReference type="NCBI Taxonomy" id="40994"/>
    <lineage>
        <taxon>Eukaryota</taxon>
        <taxon>Fungi</taxon>
        <taxon>Dikarya</taxon>
        <taxon>Ascomycota</taxon>
        <taxon>Pezizomycotina</taxon>
        <taxon>Eurotiomycetes</taxon>
        <taxon>Eurotiomycetidae</taxon>
        <taxon>Eurotiales</taxon>
        <taxon>Aspergillaceae</taxon>
        <taxon>Penicillium</taxon>
    </lineage>
</organism>
<evidence type="ECO:0000256" key="9">
    <source>
        <dbReference type="SAM" id="Phobius"/>
    </source>
</evidence>
<dbReference type="InterPro" id="IPR002401">
    <property type="entry name" value="Cyt_P450_E_grp-I"/>
</dbReference>
<keyword evidence="11" id="KW-1185">Reference proteome</keyword>
<dbReference type="GO" id="GO:0004497">
    <property type="term" value="F:monooxygenase activity"/>
    <property type="evidence" value="ECO:0007669"/>
    <property type="project" value="UniProtKB-KW"/>
</dbReference>